<evidence type="ECO:0000256" key="1">
    <source>
        <dbReference type="ARBA" id="ARBA00023054"/>
    </source>
</evidence>
<dbReference type="PANTHER" id="PTHR23160:SF19">
    <property type="entry name" value="MYOSIN HEAVY CHAIN-RELATED PROTEIN"/>
    <property type="match status" value="1"/>
</dbReference>
<feature type="coiled-coil region" evidence="2">
    <location>
        <begin position="975"/>
        <end position="1079"/>
    </location>
</feature>
<feature type="coiled-coil region" evidence="2">
    <location>
        <begin position="404"/>
        <end position="512"/>
    </location>
</feature>
<feature type="compositionally biased region" description="Polar residues" evidence="3">
    <location>
        <begin position="723"/>
        <end position="771"/>
    </location>
</feature>
<evidence type="ECO:0000313" key="4">
    <source>
        <dbReference type="EMBL" id="THU80559.1"/>
    </source>
</evidence>
<keyword evidence="1 2" id="KW-0175">Coiled coil</keyword>
<dbReference type="AlphaFoldDB" id="A0A4S8KX51"/>
<feature type="compositionally biased region" description="Basic and acidic residues" evidence="3">
    <location>
        <begin position="264"/>
        <end position="273"/>
    </location>
</feature>
<feature type="region of interest" description="Disordered" evidence="3">
    <location>
        <begin position="264"/>
        <end position="327"/>
    </location>
</feature>
<dbReference type="EMBL" id="ML179893">
    <property type="protein sequence ID" value="THU80559.1"/>
    <property type="molecule type" value="Genomic_DNA"/>
</dbReference>
<feature type="region of interest" description="Disordered" evidence="3">
    <location>
        <begin position="115"/>
        <end position="168"/>
    </location>
</feature>
<proteinExistence type="predicted"/>
<protein>
    <submittedName>
        <fullName evidence="4">Uncharacterized protein</fullName>
    </submittedName>
</protein>
<dbReference type="Proteomes" id="UP000297245">
    <property type="component" value="Unassembled WGS sequence"/>
</dbReference>
<dbReference type="PANTHER" id="PTHR23160">
    <property type="entry name" value="SYNAPTONEMAL COMPLEX PROTEIN-RELATED"/>
    <property type="match status" value="1"/>
</dbReference>
<feature type="compositionally biased region" description="Polar residues" evidence="3">
    <location>
        <begin position="839"/>
        <end position="858"/>
    </location>
</feature>
<gene>
    <name evidence="4" type="ORF">K435DRAFT_874259</name>
</gene>
<evidence type="ECO:0000313" key="5">
    <source>
        <dbReference type="Proteomes" id="UP000297245"/>
    </source>
</evidence>
<feature type="compositionally biased region" description="Polar residues" evidence="3">
    <location>
        <begin position="288"/>
        <end position="297"/>
    </location>
</feature>
<organism evidence="4 5">
    <name type="scientific">Dendrothele bispora (strain CBS 962.96)</name>
    <dbReference type="NCBI Taxonomy" id="1314807"/>
    <lineage>
        <taxon>Eukaryota</taxon>
        <taxon>Fungi</taxon>
        <taxon>Dikarya</taxon>
        <taxon>Basidiomycota</taxon>
        <taxon>Agaricomycotina</taxon>
        <taxon>Agaricomycetes</taxon>
        <taxon>Agaricomycetidae</taxon>
        <taxon>Agaricales</taxon>
        <taxon>Agaricales incertae sedis</taxon>
        <taxon>Dendrothele</taxon>
    </lineage>
</organism>
<keyword evidence="5" id="KW-1185">Reference proteome</keyword>
<feature type="compositionally biased region" description="Low complexity" evidence="3">
    <location>
        <begin position="298"/>
        <end position="327"/>
    </location>
</feature>
<reference evidence="4 5" key="1">
    <citation type="journal article" date="2019" name="Nat. Ecol. Evol.">
        <title>Megaphylogeny resolves global patterns of mushroom evolution.</title>
        <authorList>
            <person name="Varga T."/>
            <person name="Krizsan K."/>
            <person name="Foldi C."/>
            <person name="Dima B."/>
            <person name="Sanchez-Garcia M."/>
            <person name="Sanchez-Ramirez S."/>
            <person name="Szollosi G.J."/>
            <person name="Szarkandi J.G."/>
            <person name="Papp V."/>
            <person name="Albert L."/>
            <person name="Andreopoulos W."/>
            <person name="Angelini C."/>
            <person name="Antonin V."/>
            <person name="Barry K.W."/>
            <person name="Bougher N.L."/>
            <person name="Buchanan P."/>
            <person name="Buyck B."/>
            <person name="Bense V."/>
            <person name="Catcheside P."/>
            <person name="Chovatia M."/>
            <person name="Cooper J."/>
            <person name="Damon W."/>
            <person name="Desjardin D."/>
            <person name="Finy P."/>
            <person name="Geml J."/>
            <person name="Haridas S."/>
            <person name="Hughes K."/>
            <person name="Justo A."/>
            <person name="Karasinski D."/>
            <person name="Kautmanova I."/>
            <person name="Kiss B."/>
            <person name="Kocsube S."/>
            <person name="Kotiranta H."/>
            <person name="LaButti K.M."/>
            <person name="Lechner B.E."/>
            <person name="Liimatainen K."/>
            <person name="Lipzen A."/>
            <person name="Lukacs Z."/>
            <person name="Mihaltcheva S."/>
            <person name="Morgado L.N."/>
            <person name="Niskanen T."/>
            <person name="Noordeloos M.E."/>
            <person name="Ohm R.A."/>
            <person name="Ortiz-Santana B."/>
            <person name="Ovrebo C."/>
            <person name="Racz N."/>
            <person name="Riley R."/>
            <person name="Savchenko A."/>
            <person name="Shiryaev A."/>
            <person name="Soop K."/>
            <person name="Spirin V."/>
            <person name="Szebenyi C."/>
            <person name="Tomsovsky M."/>
            <person name="Tulloss R.E."/>
            <person name="Uehling J."/>
            <person name="Grigoriev I.V."/>
            <person name="Vagvolgyi C."/>
            <person name="Papp T."/>
            <person name="Martin F.M."/>
            <person name="Miettinen O."/>
            <person name="Hibbett D.S."/>
            <person name="Nagy L.G."/>
        </authorList>
    </citation>
    <scope>NUCLEOTIDE SEQUENCE [LARGE SCALE GENOMIC DNA]</scope>
    <source>
        <strain evidence="4 5">CBS 962.96</strain>
    </source>
</reference>
<feature type="compositionally biased region" description="Polar residues" evidence="3">
    <location>
        <begin position="152"/>
        <end position="168"/>
    </location>
</feature>
<feature type="region of interest" description="Disordered" evidence="3">
    <location>
        <begin position="215"/>
        <end position="246"/>
    </location>
</feature>
<feature type="compositionally biased region" description="Polar residues" evidence="3">
    <location>
        <begin position="221"/>
        <end position="246"/>
    </location>
</feature>
<feature type="compositionally biased region" description="Polar residues" evidence="3">
    <location>
        <begin position="132"/>
        <end position="143"/>
    </location>
</feature>
<feature type="compositionally biased region" description="Low complexity" evidence="3">
    <location>
        <begin position="859"/>
        <end position="889"/>
    </location>
</feature>
<evidence type="ECO:0000256" key="3">
    <source>
        <dbReference type="SAM" id="MobiDB-lite"/>
    </source>
</evidence>
<feature type="compositionally biased region" description="Low complexity" evidence="3">
    <location>
        <begin position="689"/>
        <end position="701"/>
    </location>
</feature>
<feature type="region of interest" description="Disordered" evidence="3">
    <location>
        <begin position="689"/>
        <end position="889"/>
    </location>
</feature>
<sequence length="1122" mass="122563">MSSNGVLIKVTFAEPKASRRAVLKYLLNLRLPQPRLNGIKMQPKGLVELRWSSPATSFITSLQNMIDPSNPKGFTPYTLSGYGISRIELHTPFSEPQSMDASYYPTPPPLPRALETASPSPTVPTACLPSMPASSWQETPQTISHVSSVSSPTDSPFHIQSQSQQLHNTQINQPPTISQTQTTLSQATHQTTNASFPEYSSQVLPLYTGSQILTPPASRPASAQTQTNIASSSMCTGQSSCQTATGATPATEISLLAKRKRKPLDEGLSDRQGHPPNNPPSLSPDIETASSSNTGQITGSPSTGLNTTSSTSSNTNPSTSTSTTATTTDTHHGVIIHIPKDNLVQDLVKTLRADLAREKETNAQLQTTISNMKLVEEENRLRVDFVESKVATLEANELHSRQKFERTEGLLKDAQKALRESEEARRVVERERNKHAEMITVLEGTQEEAQQRADEAMALLEETKSRNQQELERVKMDLRDTHQSLRASEEAKRIAENERDKYACALEDLKREVKEPLMVPALLEVIGMVSDLTSNSQILDFACATRLSSGSESEMSFNGVLIRITYVYPKSSVVPIIQDLSDLKLPQPSQDGVTIRRDGIVEVRWDSNATSFIESLKRKIGSGFPKSLTRDDLKASGMYEIAIFQTVLLVAKLISHHSSSRIVLHTPRSVPQSISVGYLRSESASLPRTLQTPLLSPTTPTARFPLQPASSLQGIPQAFPHASSVSSTVDPPFNNIQSQPQHMHNAQIGQPSTISQIRQIQQVQTSLSQILTPSSRPASAPSAIPAPPNITSSSMGTGQSSSQTAQTATTPTLATDDPLSAKRKRDSLDGGLNGRQGHPPNNSFPPNIGVVSSSNTCQTTASPSTELSTTLSASSSTNPSTSTSTTGATTNARYEPIVHILKDKLIHVQNLVKTLRADLAREKETRATLETTISNMKLVEEESRFRVDLAESKVATLEANELHSRQNLEKTGGLLKDARKALRESEEARQVGEREKNKYAKMVTVLEGMQKEAQQRADEAMALLEETKSRNQQELERVKMDLRDTHQSLRASEEAKRIAENERDKYARALEDLKREVNEPLMVPALLEVIGMVSDLTSELTSQENGAVSVLPILSPASQVAE</sequence>
<feature type="compositionally biased region" description="Low complexity" evidence="3">
    <location>
        <begin position="772"/>
        <end position="818"/>
    </location>
</feature>
<accession>A0A4S8KX51</accession>
<name>A0A4S8KX51_DENBC</name>
<evidence type="ECO:0000256" key="2">
    <source>
        <dbReference type="SAM" id="Coils"/>
    </source>
</evidence>